<dbReference type="InterPro" id="IPR002772">
    <property type="entry name" value="Glyco_hydro_3_C"/>
</dbReference>
<dbReference type="Gene3D" id="3.40.50.1700">
    <property type="entry name" value="Glycoside hydrolase family 3 C-terminal domain"/>
    <property type="match status" value="1"/>
</dbReference>
<comment type="caution">
    <text evidence="4">The sequence shown here is derived from an EMBL/GenBank/DDBJ whole genome shotgun (WGS) entry which is preliminary data.</text>
</comment>
<dbReference type="PANTHER" id="PTHR42715:SF10">
    <property type="entry name" value="BETA-GLUCOSIDASE"/>
    <property type="match status" value="1"/>
</dbReference>
<dbReference type="InterPro" id="IPR050288">
    <property type="entry name" value="Cellulose_deg_GH3"/>
</dbReference>
<evidence type="ECO:0000256" key="1">
    <source>
        <dbReference type="ARBA" id="ARBA00005336"/>
    </source>
</evidence>
<dbReference type="GO" id="GO:0005975">
    <property type="term" value="P:carbohydrate metabolic process"/>
    <property type="evidence" value="ECO:0007669"/>
    <property type="project" value="InterPro"/>
</dbReference>
<protein>
    <submittedName>
        <fullName evidence="4">Glycoside hydrolase family 3 domain protein</fullName>
    </submittedName>
</protein>
<comment type="similarity">
    <text evidence="1">Belongs to the glycosyl hydrolase 3 family.</text>
</comment>
<evidence type="ECO:0000313" key="4">
    <source>
        <dbReference type="EMBL" id="EKC47902.1"/>
    </source>
</evidence>
<name>K1RGY1_9ZZZZ</name>
<dbReference type="GO" id="GO:0004553">
    <property type="term" value="F:hydrolase activity, hydrolyzing O-glycosyl compounds"/>
    <property type="evidence" value="ECO:0007669"/>
    <property type="project" value="InterPro"/>
</dbReference>
<dbReference type="PANTHER" id="PTHR42715">
    <property type="entry name" value="BETA-GLUCOSIDASE"/>
    <property type="match status" value="1"/>
</dbReference>
<feature type="non-terminal residue" evidence="4">
    <location>
        <position position="99"/>
    </location>
</feature>
<dbReference type="InterPro" id="IPR036881">
    <property type="entry name" value="Glyco_hydro_3_C_sf"/>
</dbReference>
<sequence>MKYTLDYEKYAELARRVAAEGSVLLRNEDGVLPLQKGQKVSIFGRTQFEHYKSGTGSGGMVNAPYVTNITDSLKEDGTVQVNEVLEAQYREWLKDHPFD</sequence>
<keyword evidence="2 4" id="KW-0378">Hydrolase</keyword>
<dbReference type="AlphaFoldDB" id="K1RGY1"/>
<feature type="domain" description="Glycoside hydrolase family 3 C-terminal" evidence="3">
    <location>
        <begin position="23"/>
        <end position="77"/>
    </location>
</feature>
<evidence type="ECO:0000256" key="2">
    <source>
        <dbReference type="ARBA" id="ARBA00022801"/>
    </source>
</evidence>
<gene>
    <name evidence="4" type="ORF">LEA_19143</name>
</gene>
<evidence type="ECO:0000259" key="3">
    <source>
        <dbReference type="Pfam" id="PF01915"/>
    </source>
</evidence>
<dbReference type="EMBL" id="AJWY01013156">
    <property type="protein sequence ID" value="EKC47902.1"/>
    <property type="molecule type" value="Genomic_DNA"/>
</dbReference>
<proteinExistence type="inferred from homology"/>
<accession>K1RGY1</accession>
<reference evidence="4" key="1">
    <citation type="journal article" date="2013" name="Environ. Microbiol.">
        <title>Microbiota from the distal guts of lean and obese adolescents exhibit partial functional redundancy besides clear differences in community structure.</title>
        <authorList>
            <person name="Ferrer M."/>
            <person name="Ruiz A."/>
            <person name="Lanza F."/>
            <person name="Haange S.B."/>
            <person name="Oberbach A."/>
            <person name="Till H."/>
            <person name="Bargiela R."/>
            <person name="Campoy C."/>
            <person name="Segura M.T."/>
            <person name="Richter M."/>
            <person name="von Bergen M."/>
            <person name="Seifert J."/>
            <person name="Suarez A."/>
        </authorList>
    </citation>
    <scope>NUCLEOTIDE SEQUENCE</scope>
</reference>
<dbReference type="Pfam" id="PF01915">
    <property type="entry name" value="Glyco_hydro_3_C"/>
    <property type="match status" value="1"/>
</dbReference>
<organism evidence="4">
    <name type="scientific">human gut metagenome</name>
    <dbReference type="NCBI Taxonomy" id="408170"/>
    <lineage>
        <taxon>unclassified sequences</taxon>
        <taxon>metagenomes</taxon>
        <taxon>organismal metagenomes</taxon>
    </lineage>
</organism>